<evidence type="ECO:0000256" key="9">
    <source>
        <dbReference type="ARBA" id="ARBA00034848"/>
    </source>
</evidence>
<comment type="catalytic activity">
    <reaction evidence="11">
        <text>N-terminal N(alpha)-acetyl-L-cysteinyl-L-aspartyl-[protein] + H2O = N-terminal L-aspartyl-[protein] + N-acetyl-L-cysteine</text>
        <dbReference type="Rhea" id="RHEA:74579"/>
        <dbReference type="Rhea" id="RHEA-COMP:12669"/>
        <dbReference type="Rhea" id="RHEA-COMP:18395"/>
        <dbReference type="ChEBI" id="CHEBI:15377"/>
        <dbReference type="ChEBI" id="CHEBI:64720"/>
        <dbReference type="ChEBI" id="CHEBI:78236"/>
        <dbReference type="ChEBI" id="CHEBI:193599"/>
    </reaction>
    <physiologicalReaction direction="left-to-right" evidence="11">
        <dbReference type="Rhea" id="RHEA:74580"/>
    </physiologicalReaction>
</comment>
<keyword evidence="7 12" id="KW-0472">Membrane</keyword>
<gene>
    <name evidence="13" type="ORF">AB6A40_003122</name>
</gene>
<evidence type="ECO:0000313" key="14">
    <source>
        <dbReference type="Proteomes" id="UP001608902"/>
    </source>
</evidence>
<comment type="similarity">
    <text evidence="8">Belongs to the ACTMAP family.</text>
</comment>
<evidence type="ECO:0000256" key="1">
    <source>
        <dbReference type="ARBA" id="ARBA00004141"/>
    </source>
</evidence>
<name>A0ABD6E8R3_9BILA</name>
<dbReference type="Pfam" id="PF21646">
    <property type="entry name" value="ACTMAP-like_C"/>
    <property type="match status" value="1"/>
</dbReference>
<feature type="transmembrane region" description="Helical" evidence="12">
    <location>
        <begin position="290"/>
        <end position="317"/>
    </location>
</feature>
<keyword evidence="5" id="KW-0378">Hydrolase</keyword>
<dbReference type="PANTHER" id="PTHR28631:SF1">
    <property type="entry name" value="ACTIN MATURATION PROTEASE"/>
    <property type="match status" value="1"/>
</dbReference>
<evidence type="ECO:0000256" key="12">
    <source>
        <dbReference type="SAM" id="Phobius"/>
    </source>
</evidence>
<proteinExistence type="inferred from homology"/>
<evidence type="ECO:0000256" key="2">
    <source>
        <dbReference type="ARBA" id="ARBA00022438"/>
    </source>
</evidence>
<evidence type="ECO:0000256" key="3">
    <source>
        <dbReference type="ARBA" id="ARBA00022670"/>
    </source>
</evidence>
<accession>A0ABD6E8R3</accession>
<evidence type="ECO:0000256" key="8">
    <source>
        <dbReference type="ARBA" id="ARBA00034725"/>
    </source>
</evidence>
<dbReference type="PANTHER" id="PTHR28631">
    <property type="entry name" value="UPF0692 PROTEIN C19ORF54"/>
    <property type="match status" value="1"/>
</dbReference>
<evidence type="ECO:0000256" key="6">
    <source>
        <dbReference type="ARBA" id="ARBA00022989"/>
    </source>
</evidence>
<dbReference type="GO" id="GO:0016020">
    <property type="term" value="C:membrane"/>
    <property type="evidence" value="ECO:0007669"/>
    <property type="project" value="UniProtKB-SubCell"/>
</dbReference>
<dbReference type="GO" id="GO:0006508">
    <property type="term" value="P:proteolysis"/>
    <property type="evidence" value="ECO:0007669"/>
    <property type="project" value="UniProtKB-KW"/>
</dbReference>
<keyword evidence="6 12" id="KW-1133">Transmembrane helix</keyword>
<dbReference type="EMBL" id="JBGFUD010001530">
    <property type="protein sequence ID" value="MFH4976413.1"/>
    <property type="molecule type" value="Genomic_DNA"/>
</dbReference>
<evidence type="ECO:0000256" key="4">
    <source>
        <dbReference type="ARBA" id="ARBA00022692"/>
    </source>
</evidence>
<dbReference type="InterPro" id="IPR026673">
    <property type="entry name" value="SPEC3/Stum"/>
</dbReference>
<keyword evidence="4 12" id="KW-0812">Transmembrane</keyword>
<sequence>MSVIPIPTSKLHPLVMSRISQIVELHTSERCGGVFILCHETEAVVQSGPQCGIVALVMASRYLKLETTLVGDVLALAKRKGYTSRGEMFSAAWLADLAISLWPSIRVEVLAFPSKSQLVQVISNGSVILVPYDCDKNHEPALFHGHKAHWCVLVGFAVVSSNAKGLQWATKPPDCLEHLYLLCLHGKSKYEGVWSYERLAASNKNLEEIEEKSRGWKTVQRCLPKILEYGRQEGILQIRDEGPAFNITGILLAAQEEAHIREPRNGDKVNLPTNDITMMHEAIPFLPVPVAFVCLTLNIILPGSGTILSGFSALCMGQPRINFKEGRKLVTVVINALVGLSQFFTITFLLVGWFWSIAWGGLIIIHSMQYRDALQQRRQEAVATAAIEALTKDSILHRRDVKTLVKAHQTQSKRKDENVKGRLTTLNVCDK</sequence>
<keyword evidence="14" id="KW-1185">Reference proteome</keyword>
<protein>
    <recommendedName>
        <fullName evidence="9">Actin maturation protease</fullName>
    </recommendedName>
    <alternativeName>
        <fullName evidence="10">Actin aminopeptidase ACTMAP</fullName>
    </alternativeName>
</protein>
<dbReference type="InterPro" id="IPR040043">
    <property type="entry name" value="ACTMAP"/>
</dbReference>
<feature type="transmembrane region" description="Helical" evidence="12">
    <location>
        <begin position="329"/>
        <end position="346"/>
    </location>
</feature>
<dbReference type="Pfam" id="PF15795">
    <property type="entry name" value="Spec3"/>
    <property type="match status" value="1"/>
</dbReference>
<keyword evidence="3" id="KW-0645">Protease</keyword>
<organism evidence="13 14">
    <name type="scientific">Gnathostoma spinigerum</name>
    <dbReference type="NCBI Taxonomy" id="75299"/>
    <lineage>
        <taxon>Eukaryota</taxon>
        <taxon>Metazoa</taxon>
        <taxon>Ecdysozoa</taxon>
        <taxon>Nematoda</taxon>
        <taxon>Chromadorea</taxon>
        <taxon>Rhabditida</taxon>
        <taxon>Spirurina</taxon>
        <taxon>Gnathostomatomorpha</taxon>
        <taxon>Gnathostomatoidea</taxon>
        <taxon>Gnathostomatidae</taxon>
        <taxon>Gnathostoma</taxon>
    </lineage>
</organism>
<evidence type="ECO:0000256" key="7">
    <source>
        <dbReference type="ARBA" id="ARBA00023136"/>
    </source>
</evidence>
<dbReference type="AlphaFoldDB" id="A0ABD6E8R3"/>
<evidence type="ECO:0000256" key="10">
    <source>
        <dbReference type="ARBA" id="ARBA00034908"/>
    </source>
</evidence>
<keyword evidence="2" id="KW-0031">Aminopeptidase</keyword>
<dbReference type="Proteomes" id="UP001608902">
    <property type="component" value="Unassembled WGS sequence"/>
</dbReference>
<reference evidence="13 14" key="1">
    <citation type="submission" date="2024-08" db="EMBL/GenBank/DDBJ databases">
        <title>Gnathostoma spinigerum genome.</title>
        <authorList>
            <person name="Gonzalez-Bertolin B."/>
            <person name="Monzon S."/>
            <person name="Zaballos A."/>
            <person name="Jimenez P."/>
            <person name="Dekumyoy P."/>
            <person name="Varona S."/>
            <person name="Cuesta I."/>
            <person name="Sumanam S."/>
            <person name="Adisakwattana P."/>
            <person name="Gasser R.B."/>
            <person name="Hernandez-Gonzalez A."/>
            <person name="Young N.D."/>
            <person name="Perteguer M.J."/>
        </authorList>
    </citation>
    <scope>NUCLEOTIDE SEQUENCE [LARGE SCALE GENOMIC DNA]</scope>
    <source>
        <strain evidence="13">AL3</strain>
        <tissue evidence="13">Liver</tissue>
    </source>
</reference>
<dbReference type="GO" id="GO:0004177">
    <property type="term" value="F:aminopeptidase activity"/>
    <property type="evidence" value="ECO:0007669"/>
    <property type="project" value="UniProtKB-KW"/>
</dbReference>
<evidence type="ECO:0000256" key="5">
    <source>
        <dbReference type="ARBA" id="ARBA00022801"/>
    </source>
</evidence>
<evidence type="ECO:0000256" key="11">
    <source>
        <dbReference type="ARBA" id="ARBA00049041"/>
    </source>
</evidence>
<evidence type="ECO:0000313" key="13">
    <source>
        <dbReference type="EMBL" id="MFH4976413.1"/>
    </source>
</evidence>
<comment type="caution">
    <text evidence="13">The sequence shown here is derived from an EMBL/GenBank/DDBJ whole genome shotgun (WGS) entry which is preliminary data.</text>
</comment>
<comment type="subcellular location">
    <subcellularLocation>
        <location evidence="1">Membrane</location>
        <topology evidence="1">Multi-pass membrane protein</topology>
    </subcellularLocation>
</comment>